<feature type="domain" description="Glycoside hydrolase family 5" evidence="6">
    <location>
        <begin position="39"/>
        <end position="370"/>
    </location>
</feature>
<evidence type="ECO:0000256" key="4">
    <source>
        <dbReference type="RuleBase" id="RU361153"/>
    </source>
</evidence>
<dbReference type="InterPro" id="IPR001547">
    <property type="entry name" value="Glyco_hydro_5"/>
</dbReference>
<evidence type="ECO:0000313" key="7">
    <source>
        <dbReference type="EMBL" id="KAK7726985.1"/>
    </source>
</evidence>
<dbReference type="Gene3D" id="3.20.20.80">
    <property type="entry name" value="Glycosidases"/>
    <property type="match status" value="1"/>
</dbReference>
<evidence type="ECO:0000256" key="3">
    <source>
        <dbReference type="ARBA" id="ARBA00023295"/>
    </source>
</evidence>
<protein>
    <recommendedName>
        <fullName evidence="6">Glycoside hydrolase family 5 domain-containing protein</fullName>
    </recommendedName>
</protein>
<organism evidence="7 8">
    <name type="scientific">Diaporthe eres</name>
    <name type="common">Phomopsis oblonga</name>
    <dbReference type="NCBI Taxonomy" id="83184"/>
    <lineage>
        <taxon>Eukaryota</taxon>
        <taxon>Fungi</taxon>
        <taxon>Dikarya</taxon>
        <taxon>Ascomycota</taxon>
        <taxon>Pezizomycotina</taxon>
        <taxon>Sordariomycetes</taxon>
        <taxon>Sordariomycetidae</taxon>
        <taxon>Diaporthales</taxon>
        <taxon>Diaporthaceae</taxon>
        <taxon>Diaporthe</taxon>
        <taxon>Diaporthe eres species complex</taxon>
    </lineage>
</organism>
<name>A0ABR1P5S0_DIAER</name>
<proteinExistence type="inferred from homology"/>
<feature type="chain" id="PRO_5045712498" description="Glycoside hydrolase family 5 domain-containing protein" evidence="5">
    <location>
        <begin position="21"/>
        <end position="473"/>
    </location>
</feature>
<keyword evidence="3 4" id="KW-0326">Glycosidase</keyword>
<evidence type="ECO:0000256" key="1">
    <source>
        <dbReference type="ARBA" id="ARBA00005641"/>
    </source>
</evidence>
<comment type="caution">
    <text evidence="7">The sequence shown here is derived from an EMBL/GenBank/DDBJ whole genome shotgun (WGS) entry which is preliminary data.</text>
</comment>
<evidence type="ECO:0000256" key="2">
    <source>
        <dbReference type="ARBA" id="ARBA00022801"/>
    </source>
</evidence>
<evidence type="ECO:0000313" key="8">
    <source>
        <dbReference type="Proteomes" id="UP001430848"/>
    </source>
</evidence>
<evidence type="ECO:0000259" key="6">
    <source>
        <dbReference type="Pfam" id="PF00150"/>
    </source>
</evidence>
<sequence>MSRQVLRWLVAAALGATSAAQSWPNGPFVTEGPSIRDASGNQVTYAGVNWPGAAETMVPEGLQYQSIEDIVSKIKSLGMNSIRLTYATELIDQIYTNNMTDISIEQSFISALGQDNGTDIFNKVTAKNPSFSSNTTRLQVYDAIAEECARQDIYVHLDNHISQASWCCTPFDGNAWWGDTFFSPTNWTRGLAYMAEHGKNWPNLMSMSLYNELRPPFSSAPNVENYTWEVWYDQVKKGSKAINSANPDVLIFLSGVNGGVDLSTVVNGEPFEPSNQTFNRSDFAGYENKLVLELHSYNIIFKVDNCPLYNENLFDAGYSAVRDNATNRFPVMMTEFGFTNDATTWQNDTYAQCVQAFLKDQVPDQGWMIWVLSGSYYVRQGKQDADETWGLLNHDWSDWRSPEFINGGLKPLVTKKFLEISTTLSAVNSSAPSDGTNGSASAPGFESVASAARISVLQIAMSALGVCMLGTLF</sequence>
<dbReference type="InterPro" id="IPR017853">
    <property type="entry name" value="GH"/>
</dbReference>
<dbReference type="Proteomes" id="UP001430848">
    <property type="component" value="Unassembled WGS sequence"/>
</dbReference>
<dbReference type="PANTHER" id="PTHR31263:SF0">
    <property type="entry name" value="CELLULASE FAMILY PROTEIN (AFU_ORTHOLOGUE AFUA_5G14560)"/>
    <property type="match status" value="1"/>
</dbReference>
<dbReference type="Pfam" id="PF00150">
    <property type="entry name" value="Cellulase"/>
    <property type="match status" value="1"/>
</dbReference>
<keyword evidence="8" id="KW-1185">Reference proteome</keyword>
<feature type="signal peptide" evidence="5">
    <location>
        <begin position="1"/>
        <end position="20"/>
    </location>
</feature>
<dbReference type="PANTHER" id="PTHR31263">
    <property type="entry name" value="CELLULASE FAMILY PROTEIN (AFU_ORTHOLOGUE AFUA_5G14560)"/>
    <property type="match status" value="1"/>
</dbReference>
<evidence type="ECO:0000256" key="5">
    <source>
        <dbReference type="SAM" id="SignalP"/>
    </source>
</evidence>
<comment type="similarity">
    <text evidence="1 4">Belongs to the glycosyl hydrolase 5 (cellulase A) family.</text>
</comment>
<keyword evidence="5" id="KW-0732">Signal</keyword>
<keyword evidence="2 4" id="KW-0378">Hydrolase</keyword>
<dbReference type="EMBL" id="JAKNSF020000040">
    <property type="protein sequence ID" value="KAK7726985.1"/>
    <property type="molecule type" value="Genomic_DNA"/>
</dbReference>
<dbReference type="SUPFAM" id="SSF51445">
    <property type="entry name" value="(Trans)glycosidases"/>
    <property type="match status" value="1"/>
</dbReference>
<gene>
    <name evidence="7" type="ORF">SLS63_007407</name>
</gene>
<reference evidence="7 8" key="1">
    <citation type="submission" date="2024-02" db="EMBL/GenBank/DDBJ databases">
        <title>De novo assembly and annotation of 12 fungi associated with fruit tree decline syndrome in Ontario, Canada.</title>
        <authorList>
            <person name="Sulman M."/>
            <person name="Ellouze W."/>
            <person name="Ilyukhin E."/>
        </authorList>
    </citation>
    <scope>NUCLEOTIDE SEQUENCE [LARGE SCALE GENOMIC DNA]</scope>
    <source>
        <strain evidence="7 8">M169</strain>
    </source>
</reference>
<accession>A0ABR1P5S0</accession>